<dbReference type="OrthoDB" id="2350066at2759"/>
<comment type="caution">
    <text evidence="1">The sequence shown here is derived from an EMBL/GenBank/DDBJ whole genome shotgun (WGS) entry which is preliminary data.</text>
</comment>
<dbReference type="AlphaFoldDB" id="A0A2I1E5V7"/>
<gene>
    <name evidence="1" type="ORF">CHRIB12_LOCUS18361</name>
</gene>
<accession>A0A2I1E5V7</accession>
<sequence length="102" mass="12216">MSSKNYGQKLRRTQPYVQKIRPDSRRIKRNPPKLYPNCKETNKFVNLLFSKINKIEEVINNFENFFKKTTQIDIDDPFEYALYCSSDWDPMELDQYGKVLGQ</sequence>
<proteinExistence type="predicted"/>
<dbReference type="Proteomes" id="UP000684084">
    <property type="component" value="Unassembled WGS sequence"/>
</dbReference>
<name>A0A2I1E5V7_9GLOM</name>
<dbReference type="EMBL" id="CAGKOT010000048">
    <property type="protein sequence ID" value="CAB5383310.1"/>
    <property type="molecule type" value="Genomic_DNA"/>
</dbReference>
<evidence type="ECO:0000313" key="1">
    <source>
        <dbReference type="EMBL" id="CAB5383310.1"/>
    </source>
</evidence>
<reference evidence="1" key="1">
    <citation type="submission" date="2020-05" db="EMBL/GenBank/DDBJ databases">
        <authorList>
            <person name="Rincon C."/>
            <person name="Sanders R I."/>
            <person name="Robbins C."/>
            <person name="Chaturvedi A."/>
        </authorList>
    </citation>
    <scope>NUCLEOTIDE SEQUENCE</scope>
    <source>
        <strain evidence="1">CHB12</strain>
    </source>
</reference>
<protein>
    <submittedName>
        <fullName evidence="1">Uncharacterized protein</fullName>
    </submittedName>
</protein>
<organism evidence="1 2">
    <name type="scientific">Rhizophagus irregularis</name>
    <dbReference type="NCBI Taxonomy" id="588596"/>
    <lineage>
        <taxon>Eukaryota</taxon>
        <taxon>Fungi</taxon>
        <taxon>Fungi incertae sedis</taxon>
        <taxon>Mucoromycota</taxon>
        <taxon>Glomeromycotina</taxon>
        <taxon>Glomeromycetes</taxon>
        <taxon>Glomerales</taxon>
        <taxon>Glomeraceae</taxon>
        <taxon>Rhizophagus</taxon>
    </lineage>
</organism>
<evidence type="ECO:0000313" key="2">
    <source>
        <dbReference type="Proteomes" id="UP000684084"/>
    </source>
</evidence>